<proteinExistence type="inferred from homology"/>
<evidence type="ECO:0000256" key="3">
    <source>
        <dbReference type="ARBA" id="ARBA00011233"/>
    </source>
</evidence>
<dbReference type="InterPro" id="IPR013785">
    <property type="entry name" value="Aldolase_TIM"/>
</dbReference>
<evidence type="ECO:0000256" key="1">
    <source>
        <dbReference type="ARBA" id="ARBA00004761"/>
    </source>
</evidence>
<dbReference type="CDD" id="cd00452">
    <property type="entry name" value="KDPG_aldolase"/>
    <property type="match status" value="1"/>
</dbReference>
<organism evidence="6 7">
    <name type="scientific">Sinobaca qinghaiensis</name>
    <dbReference type="NCBI Taxonomy" id="342944"/>
    <lineage>
        <taxon>Bacteria</taxon>
        <taxon>Bacillati</taxon>
        <taxon>Bacillota</taxon>
        <taxon>Bacilli</taxon>
        <taxon>Bacillales</taxon>
        <taxon>Sporolactobacillaceae</taxon>
        <taxon>Sinobaca</taxon>
    </lineage>
</organism>
<keyword evidence="7" id="KW-1185">Reference proteome</keyword>
<comment type="subunit">
    <text evidence="3">Homotrimer.</text>
</comment>
<dbReference type="OrthoDB" id="9802667at2"/>
<dbReference type="Proteomes" id="UP000285120">
    <property type="component" value="Unassembled WGS sequence"/>
</dbReference>
<gene>
    <name evidence="6" type="ORF">ATL39_0321</name>
</gene>
<keyword evidence="5" id="KW-0119">Carbohydrate metabolism</keyword>
<dbReference type="SUPFAM" id="SSF51569">
    <property type="entry name" value="Aldolase"/>
    <property type="match status" value="1"/>
</dbReference>
<dbReference type="Gene3D" id="3.20.20.70">
    <property type="entry name" value="Aldolase class I"/>
    <property type="match status" value="1"/>
</dbReference>
<protein>
    <submittedName>
        <fullName evidence="6">2-dehydro-3-deoxyphosphogluconate aldolase/(4S)-4-hydroxy-2-oxoglutarate aldolase</fullName>
    </submittedName>
</protein>
<comment type="similarity">
    <text evidence="2">Belongs to the KHG/KDPG aldolase family.</text>
</comment>
<evidence type="ECO:0000256" key="2">
    <source>
        <dbReference type="ARBA" id="ARBA00006906"/>
    </source>
</evidence>
<dbReference type="RefSeq" id="WP_120191527.1">
    <property type="nucleotide sequence ID" value="NZ_RAPK01000006.1"/>
</dbReference>
<dbReference type="PANTHER" id="PTHR30246">
    <property type="entry name" value="2-KETO-3-DEOXY-6-PHOSPHOGLUCONATE ALDOLASE"/>
    <property type="match status" value="1"/>
</dbReference>
<comment type="pathway">
    <text evidence="1">Carbohydrate acid metabolism.</text>
</comment>
<dbReference type="InterPro" id="IPR000887">
    <property type="entry name" value="Aldlse_KDPG_KHG"/>
</dbReference>
<evidence type="ECO:0000313" key="6">
    <source>
        <dbReference type="EMBL" id="RKD76109.1"/>
    </source>
</evidence>
<accession>A0A419V858</accession>
<name>A0A419V858_9BACL</name>
<evidence type="ECO:0000256" key="4">
    <source>
        <dbReference type="ARBA" id="ARBA00023239"/>
    </source>
</evidence>
<evidence type="ECO:0000313" key="7">
    <source>
        <dbReference type="Proteomes" id="UP000285120"/>
    </source>
</evidence>
<dbReference type="Pfam" id="PF01081">
    <property type="entry name" value="Aldolase"/>
    <property type="match status" value="1"/>
</dbReference>
<keyword evidence="4" id="KW-0456">Lyase</keyword>
<dbReference type="NCBIfam" id="TIGR01182">
    <property type="entry name" value="eda"/>
    <property type="match status" value="1"/>
</dbReference>
<dbReference type="PANTHER" id="PTHR30246:SF1">
    <property type="entry name" value="2-DEHYDRO-3-DEOXY-6-PHOSPHOGALACTONATE ALDOLASE-RELATED"/>
    <property type="match status" value="1"/>
</dbReference>
<dbReference type="GO" id="GO:0016829">
    <property type="term" value="F:lyase activity"/>
    <property type="evidence" value="ECO:0007669"/>
    <property type="project" value="UniProtKB-KW"/>
</dbReference>
<comment type="caution">
    <text evidence="6">The sequence shown here is derived from an EMBL/GenBank/DDBJ whole genome shotgun (WGS) entry which is preliminary data.</text>
</comment>
<sequence>MKNQVLETLKEKKLAAIIRTDSSKDLDKTIESLYRGGIHFIEVTLNTPQALNVIEENAGLYDDLYLGAGTVLDKESAAAAIRAGASFLLTPTLDEEVIRTGSQYGVPVIPGVMTPTEILAAYRAGAEVVKIFPAHTLGSSYLKDVKGPLPFVEAMAVGGISKENVPEYLQKGWHSAGIGSSLVNPEWIKNQEFERIEKQAAAFADIVRSAERK</sequence>
<evidence type="ECO:0000256" key="5">
    <source>
        <dbReference type="ARBA" id="ARBA00023277"/>
    </source>
</evidence>
<dbReference type="AlphaFoldDB" id="A0A419V858"/>
<dbReference type="EMBL" id="RAPK01000006">
    <property type="protein sequence ID" value="RKD76109.1"/>
    <property type="molecule type" value="Genomic_DNA"/>
</dbReference>
<reference evidence="6 7" key="1">
    <citation type="submission" date="2018-09" db="EMBL/GenBank/DDBJ databases">
        <title>Genomic Encyclopedia of Archaeal and Bacterial Type Strains, Phase II (KMG-II): from individual species to whole genera.</title>
        <authorList>
            <person name="Goeker M."/>
        </authorList>
    </citation>
    <scope>NUCLEOTIDE SEQUENCE [LARGE SCALE GENOMIC DNA]</scope>
    <source>
        <strain evidence="6 7">DSM 17008</strain>
    </source>
</reference>